<evidence type="ECO:0000256" key="3">
    <source>
        <dbReference type="ARBA" id="ARBA00022692"/>
    </source>
</evidence>
<gene>
    <name evidence="8" type="ORF">ACHKAR_10070</name>
</gene>
<keyword evidence="2" id="KW-1003">Cell membrane</keyword>
<evidence type="ECO:0000313" key="8">
    <source>
        <dbReference type="EMBL" id="MFH6983788.1"/>
    </source>
</evidence>
<keyword evidence="4 6" id="KW-1133">Transmembrane helix</keyword>
<organism evidence="8 9">
    <name type="scientific">Marinoscillum luteum</name>
    <dbReference type="NCBI Taxonomy" id="861051"/>
    <lineage>
        <taxon>Bacteria</taxon>
        <taxon>Pseudomonadati</taxon>
        <taxon>Bacteroidota</taxon>
        <taxon>Cytophagia</taxon>
        <taxon>Cytophagales</taxon>
        <taxon>Reichenbachiellaceae</taxon>
        <taxon>Marinoscillum</taxon>
    </lineage>
</organism>
<reference evidence="8 9" key="1">
    <citation type="journal article" date="2013" name="Int. J. Syst. Evol. Microbiol.">
        <title>Marinoscillum luteum sp. nov., isolated from marine sediment.</title>
        <authorList>
            <person name="Cha I.T."/>
            <person name="Park S.J."/>
            <person name="Kim S.J."/>
            <person name="Kim J.G."/>
            <person name="Jung M.Y."/>
            <person name="Shin K.S."/>
            <person name="Kwon K.K."/>
            <person name="Yang S.H."/>
            <person name="Seo Y.S."/>
            <person name="Rhee S.K."/>
        </authorList>
    </citation>
    <scope>NUCLEOTIDE SEQUENCE [LARGE SCALE GENOMIC DNA]</scope>
    <source>
        <strain evidence="8 9">KCTC 23939</strain>
    </source>
</reference>
<dbReference type="PANTHER" id="PTHR33545:SF3">
    <property type="entry name" value="UPF0750 MEMBRANE PROTEIN YQFU"/>
    <property type="match status" value="1"/>
</dbReference>
<feature type="transmembrane region" description="Helical" evidence="6">
    <location>
        <begin position="60"/>
        <end position="79"/>
    </location>
</feature>
<evidence type="ECO:0000313" key="9">
    <source>
        <dbReference type="Proteomes" id="UP001610063"/>
    </source>
</evidence>
<dbReference type="PANTHER" id="PTHR33545">
    <property type="entry name" value="UPF0750 MEMBRANE PROTEIN YITT-RELATED"/>
    <property type="match status" value="1"/>
</dbReference>
<name>A0ABW7N8B9_9BACT</name>
<evidence type="ECO:0000256" key="4">
    <source>
        <dbReference type="ARBA" id="ARBA00022989"/>
    </source>
</evidence>
<evidence type="ECO:0000256" key="5">
    <source>
        <dbReference type="ARBA" id="ARBA00023136"/>
    </source>
</evidence>
<feature type="transmembrane region" description="Helical" evidence="6">
    <location>
        <begin position="126"/>
        <end position="148"/>
    </location>
</feature>
<keyword evidence="5 6" id="KW-0472">Membrane</keyword>
<proteinExistence type="predicted"/>
<evidence type="ECO:0000259" key="7">
    <source>
        <dbReference type="Pfam" id="PF10035"/>
    </source>
</evidence>
<sequence length="339" mass="37204">MDTLINMARVPDGNPYKILGAAKMENCFSCICQGLGLILTGMPENHSSLNITVRHYLRQAFLMFIGVMCAVFGLESFLLPNDVLDGGVTGISLLLAIVTDGRPSLFIFLINIPFLALGWIQIGRGFAIKSFASISLLALILYFFDFPVITDDPLLIAIFGGFFLGLGIGFSIRGGAIIDGTEVLAIYLGKKIGFSVGELILIFNIVIFSVAAYLLSMDTALYSIITYFAASRTVDFVLEGFDEYIGVTIISDQHAEVREMILTKLRRGATIYHGSKGFSLQQKEEAKTNILYTVITRLEVSKLEGEIEKIDPGAFLVMSKVKDIRGGMIKKLPLKKLNK</sequence>
<dbReference type="Gene3D" id="3.30.70.120">
    <property type="match status" value="1"/>
</dbReference>
<comment type="caution">
    <text evidence="8">The sequence shown here is derived from an EMBL/GenBank/DDBJ whole genome shotgun (WGS) entry which is preliminary data.</text>
</comment>
<dbReference type="EMBL" id="JBIPKE010000016">
    <property type="protein sequence ID" value="MFH6983788.1"/>
    <property type="molecule type" value="Genomic_DNA"/>
</dbReference>
<keyword evidence="3 6" id="KW-0812">Transmembrane</keyword>
<dbReference type="InterPro" id="IPR015867">
    <property type="entry name" value="N-reg_PII/ATP_PRibTrfase_C"/>
</dbReference>
<evidence type="ECO:0000256" key="6">
    <source>
        <dbReference type="SAM" id="Phobius"/>
    </source>
</evidence>
<dbReference type="InterPro" id="IPR019264">
    <property type="entry name" value="DUF2179"/>
</dbReference>
<evidence type="ECO:0000256" key="2">
    <source>
        <dbReference type="ARBA" id="ARBA00022475"/>
    </source>
</evidence>
<dbReference type="Pfam" id="PF10035">
    <property type="entry name" value="DUF2179"/>
    <property type="match status" value="1"/>
</dbReference>
<protein>
    <submittedName>
        <fullName evidence="8">YitT family protein</fullName>
    </submittedName>
</protein>
<feature type="transmembrane region" description="Helical" evidence="6">
    <location>
        <begin position="192"/>
        <end position="215"/>
    </location>
</feature>
<dbReference type="RefSeq" id="WP_395417325.1">
    <property type="nucleotide sequence ID" value="NZ_JBIPKE010000016.1"/>
</dbReference>
<dbReference type="CDD" id="cd16380">
    <property type="entry name" value="YitT_C"/>
    <property type="match status" value="1"/>
</dbReference>
<dbReference type="InterPro" id="IPR003740">
    <property type="entry name" value="YitT"/>
</dbReference>
<dbReference type="PIRSF" id="PIRSF006483">
    <property type="entry name" value="Membrane_protein_YitT"/>
    <property type="match status" value="1"/>
</dbReference>
<comment type="subcellular location">
    <subcellularLocation>
        <location evidence="1">Cell membrane</location>
        <topology evidence="1">Multi-pass membrane protein</topology>
    </subcellularLocation>
</comment>
<evidence type="ECO:0000256" key="1">
    <source>
        <dbReference type="ARBA" id="ARBA00004651"/>
    </source>
</evidence>
<feature type="transmembrane region" description="Helical" evidence="6">
    <location>
        <begin position="154"/>
        <end position="172"/>
    </location>
</feature>
<dbReference type="Pfam" id="PF02588">
    <property type="entry name" value="YitT_membrane"/>
    <property type="match status" value="1"/>
</dbReference>
<keyword evidence="9" id="KW-1185">Reference proteome</keyword>
<feature type="domain" description="DUF2179" evidence="7">
    <location>
        <begin position="267"/>
        <end position="326"/>
    </location>
</feature>
<accession>A0ABW7N8B9</accession>
<dbReference type="InterPro" id="IPR051461">
    <property type="entry name" value="UPF0750_membrane"/>
</dbReference>
<dbReference type="Proteomes" id="UP001610063">
    <property type="component" value="Unassembled WGS sequence"/>
</dbReference>